<accession>A0A2P2QDA2</accession>
<organism evidence="1">
    <name type="scientific">Rhizophora mucronata</name>
    <name type="common">Asiatic mangrove</name>
    <dbReference type="NCBI Taxonomy" id="61149"/>
    <lineage>
        <taxon>Eukaryota</taxon>
        <taxon>Viridiplantae</taxon>
        <taxon>Streptophyta</taxon>
        <taxon>Embryophyta</taxon>
        <taxon>Tracheophyta</taxon>
        <taxon>Spermatophyta</taxon>
        <taxon>Magnoliopsida</taxon>
        <taxon>eudicotyledons</taxon>
        <taxon>Gunneridae</taxon>
        <taxon>Pentapetalae</taxon>
        <taxon>rosids</taxon>
        <taxon>fabids</taxon>
        <taxon>Malpighiales</taxon>
        <taxon>Rhizophoraceae</taxon>
        <taxon>Rhizophora</taxon>
    </lineage>
</organism>
<proteinExistence type="predicted"/>
<protein>
    <submittedName>
        <fullName evidence="1">Uncharacterized protein</fullName>
    </submittedName>
</protein>
<dbReference type="AlphaFoldDB" id="A0A2P2QDA2"/>
<dbReference type="EMBL" id="GGEC01084469">
    <property type="protein sequence ID" value="MBX64953.1"/>
    <property type="molecule type" value="Transcribed_RNA"/>
</dbReference>
<reference evidence="1" key="1">
    <citation type="submission" date="2018-02" db="EMBL/GenBank/DDBJ databases">
        <title>Rhizophora mucronata_Transcriptome.</title>
        <authorList>
            <person name="Meera S.P."/>
            <person name="Sreeshan A."/>
            <person name="Augustine A."/>
        </authorList>
    </citation>
    <scope>NUCLEOTIDE SEQUENCE</scope>
    <source>
        <tissue evidence="1">Leaf</tissue>
    </source>
</reference>
<sequence>MWLKKVTEGIILCQIPKIIQLVQNLQIAYKWRNKRS</sequence>
<name>A0A2P2QDA2_RHIMU</name>
<evidence type="ECO:0000313" key="1">
    <source>
        <dbReference type="EMBL" id="MBX64953.1"/>
    </source>
</evidence>